<dbReference type="AlphaFoldDB" id="A0A9X2I5J6"/>
<dbReference type="EMBL" id="JANCNS010000002">
    <property type="protein sequence ID" value="MCP9199802.1"/>
    <property type="molecule type" value="Genomic_DNA"/>
</dbReference>
<protein>
    <submittedName>
        <fullName evidence="2">Uncharacterized protein</fullName>
    </submittedName>
</protein>
<feature type="region of interest" description="Disordered" evidence="1">
    <location>
        <begin position="100"/>
        <end position="131"/>
    </location>
</feature>
<evidence type="ECO:0000313" key="2">
    <source>
        <dbReference type="EMBL" id="MCP9199802.1"/>
    </source>
</evidence>
<dbReference type="Proteomes" id="UP001155280">
    <property type="component" value="Unassembled WGS sequence"/>
</dbReference>
<sequence>MEKPKKCISRSEAGNLSKTWWNSRGEAIKGAIKHEDVCAVNFSIAELEEYIAYVKENSEDTEGAGISIWLGSYPKDDEKVPKKKRGYSTVFLSPTKKKATGTYTEDENDFEENEDIDPYNDGQGVWPPGIY</sequence>
<evidence type="ECO:0000313" key="3">
    <source>
        <dbReference type="Proteomes" id="UP001155280"/>
    </source>
</evidence>
<organism evidence="2 3">
    <name type="scientific">Christiangramia oceanisediminis</name>
    <dbReference type="NCBI Taxonomy" id="2920386"/>
    <lineage>
        <taxon>Bacteria</taxon>
        <taxon>Pseudomonadati</taxon>
        <taxon>Bacteroidota</taxon>
        <taxon>Flavobacteriia</taxon>
        <taxon>Flavobacteriales</taxon>
        <taxon>Flavobacteriaceae</taxon>
        <taxon>Christiangramia</taxon>
    </lineage>
</organism>
<reference evidence="2" key="1">
    <citation type="submission" date="2022-07" db="EMBL/GenBank/DDBJ databases">
        <title>Gramela sediminis sp. nov., isolated from deep-sea sediment of the Indian Ocean.</title>
        <authorList>
            <person name="Shi H."/>
        </authorList>
    </citation>
    <scope>NUCLEOTIDE SEQUENCE</scope>
    <source>
        <strain evidence="2">GC03-9</strain>
    </source>
</reference>
<name>A0A9X2I5J6_9FLAO</name>
<accession>A0A9X2I5J6</accession>
<feature type="compositionally biased region" description="Acidic residues" evidence="1">
    <location>
        <begin position="104"/>
        <end position="118"/>
    </location>
</feature>
<dbReference type="RefSeq" id="WP_241551616.1">
    <property type="nucleotide sequence ID" value="NZ_JANCNS010000002.1"/>
</dbReference>
<keyword evidence="3" id="KW-1185">Reference proteome</keyword>
<gene>
    <name evidence="2" type="ORF">MKO06_07795</name>
</gene>
<evidence type="ECO:0000256" key="1">
    <source>
        <dbReference type="SAM" id="MobiDB-lite"/>
    </source>
</evidence>
<proteinExistence type="predicted"/>
<comment type="caution">
    <text evidence="2">The sequence shown here is derived from an EMBL/GenBank/DDBJ whole genome shotgun (WGS) entry which is preliminary data.</text>
</comment>